<dbReference type="PANTHER" id="PTHR30069:SF29">
    <property type="entry name" value="HEMOGLOBIN AND HEMOGLOBIN-HAPTOGLOBIN-BINDING PROTEIN 1-RELATED"/>
    <property type="match status" value="1"/>
</dbReference>
<sequence length="665" mass="73387">MSLLVAIGLVITPARDAAGEEIREEEDRGRYEIVLVEPEMEEDEIVLDDITVTALRVRKRLKDTPVFTEVISRDDIQRSNASTVSEVLENHGLMFTSNAMGDYITIQGMGGSRVLFLVDGRRIPGRVARRLNGATLPVGDVERIEIVRGSQSALYGSDGIGGVINVVTVPPSGDRSLTVRVRNSGLPPYKNPDGDKSSSGDASAFREQTVVAQATFSAGPLENRITLDGGKGDLYLDERGARSILPEYRRIKAGFESRLPLVEAGDLRFGGSLLSLRSDEQTNLQGSLSRQDISRIEGFVTGEYVQGDRISWQGQIYNHYYQRDREQYSGILGTWSSGDTERENILAGDLYATLDIQESLMVVAGMEASLNTMERDVLTLGGRGGAVSRNGQALVVQGEWYHEGQHSLVLGMRVERDSRYGYAAAPRLAAMYYLAEELRLLGGLGLGYRAPDFNDLYLYNNQISAMPYTIAGNPDLDPEYSLGGNLGLEYATGTFFFQVNAYYTELYREIMYLDTGKEDSQSGKIIYRTENLDRSLRTGLDLEGRIGLGRRGYLSGAAGYLFAYNRSETTVIREEPFLTARGRAGFDDAARGLSLRLSCLYWSPLDPDERGSSGDHRYRLDLQGSKELGRDLSIFAAVENLTGYINSSLGPYYGPLFTIGFEATF</sequence>
<keyword evidence="6 11" id="KW-0798">TonB box</keyword>
<keyword evidence="8" id="KW-0675">Receptor</keyword>
<dbReference type="GO" id="GO:0044718">
    <property type="term" value="P:siderophore transmembrane transport"/>
    <property type="evidence" value="ECO:0007669"/>
    <property type="project" value="TreeGrafter"/>
</dbReference>
<evidence type="ECO:0000313" key="16">
    <source>
        <dbReference type="Proteomes" id="UP000237350"/>
    </source>
</evidence>
<keyword evidence="7 10" id="KW-0472">Membrane</keyword>
<evidence type="ECO:0000259" key="14">
    <source>
        <dbReference type="Pfam" id="PF07715"/>
    </source>
</evidence>
<keyword evidence="16" id="KW-1185">Reference proteome</keyword>
<organism evidence="15 16">
    <name type="scientific">Alkalispirochaeta sphaeroplastigenens</name>
    <dbReference type="NCBI Taxonomy" id="1187066"/>
    <lineage>
        <taxon>Bacteria</taxon>
        <taxon>Pseudomonadati</taxon>
        <taxon>Spirochaetota</taxon>
        <taxon>Spirochaetia</taxon>
        <taxon>Spirochaetales</taxon>
        <taxon>Spirochaetaceae</taxon>
        <taxon>Alkalispirochaeta</taxon>
    </lineage>
</organism>
<evidence type="ECO:0000256" key="2">
    <source>
        <dbReference type="ARBA" id="ARBA00022448"/>
    </source>
</evidence>
<evidence type="ECO:0000313" key="15">
    <source>
        <dbReference type="EMBL" id="POQ98415.1"/>
    </source>
</evidence>
<dbReference type="Pfam" id="PF07715">
    <property type="entry name" value="Plug"/>
    <property type="match status" value="1"/>
</dbReference>
<dbReference type="InterPro" id="IPR012910">
    <property type="entry name" value="Plug_dom"/>
</dbReference>
<dbReference type="Gene3D" id="2.40.170.20">
    <property type="entry name" value="TonB-dependent receptor, beta-barrel domain"/>
    <property type="match status" value="1"/>
</dbReference>
<evidence type="ECO:0000256" key="6">
    <source>
        <dbReference type="ARBA" id="ARBA00023077"/>
    </source>
</evidence>
<evidence type="ECO:0000256" key="11">
    <source>
        <dbReference type="RuleBase" id="RU003357"/>
    </source>
</evidence>
<dbReference type="PANTHER" id="PTHR30069">
    <property type="entry name" value="TONB-DEPENDENT OUTER MEMBRANE RECEPTOR"/>
    <property type="match status" value="1"/>
</dbReference>
<dbReference type="Proteomes" id="UP000237350">
    <property type="component" value="Unassembled WGS sequence"/>
</dbReference>
<evidence type="ECO:0000256" key="12">
    <source>
        <dbReference type="SAM" id="MobiDB-lite"/>
    </source>
</evidence>
<dbReference type="InterPro" id="IPR036942">
    <property type="entry name" value="Beta-barrel_TonB_sf"/>
</dbReference>
<feature type="domain" description="TonB-dependent receptor-like beta-barrel" evidence="13">
    <location>
        <begin position="280"/>
        <end position="641"/>
    </location>
</feature>
<dbReference type="GO" id="GO:0009279">
    <property type="term" value="C:cell outer membrane"/>
    <property type="evidence" value="ECO:0007669"/>
    <property type="project" value="UniProtKB-SubCell"/>
</dbReference>
<comment type="caution">
    <text evidence="15">The sequence shown here is derived from an EMBL/GenBank/DDBJ whole genome shotgun (WGS) entry which is preliminary data.</text>
</comment>
<evidence type="ECO:0000256" key="5">
    <source>
        <dbReference type="ARBA" id="ARBA00022729"/>
    </source>
</evidence>
<dbReference type="AlphaFoldDB" id="A0A2S4JG33"/>
<name>A0A2S4JG33_9SPIO</name>
<evidence type="ECO:0000256" key="9">
    <source>
        <dbReference type="ARBA" id="ARBA00023237"/>
    </source>
</evidence>
<dbReference type="Pfam" id="PF00593">
    <property type="entry name" value="TonB_dep_Rec_b-barrel"/>
    <property type="match status" value="1"/>
</dbReference>
<keyword evidence="2 10" id="KW-0813">Transport</keyword>
<keyword evidence="3 10" id="KW-1134">Transmembrane beta strand</keyword>
<keyword evidence="4 10" id="KW-0812">Transmembrane</keyword>
<evidence type="ECO:0008006" key="17">
    <source>
        <dbReference type="Google" id="ProtNLM"/>
    </source>
</evidence>
<dbReference type="InterPro" id="IPR000531">
    <property type="entry name" value="Beta-barrel_TonB"/>
</dbReference>
<dbReference type="InterPro" id="IPR037066">
    <property type="entry name" value="Plug_dom_sf"/>
</dbReference>
<dbReference type="SUPFAM" id="SSF56935">
    <property type="entry name" value="Porins"/>
    <property type="match status" value="1"/>
</dbReference>
<gene>
    <name evidence="15" type="ORF">AU468_13760</name>
</gene>
<proteinExistence type="inferred from homology"/>
<accession>A0A2S4JG33</accession>
<protein>
    <recommendedName>
        <fullName evidence="17">TonB-dependent receptor</fullName>
    </recommendedName>
</protein>
<evidence type="ECO:0000259" key="13">
    <source>
        <dbReference type="Pfam" id="PF00593"/>
    </source>
</evidence>
<feature type="domain" description="TonB-dependent receptor plug" evidence="14">
    <location>
        <begin position="61"/>
        <end position="163"/>
    </location>
</feature>
<evidence type="ECO:0000256" key="1">
    <source>
        <dbReference type="ARBA" id="ARBA00004571"/>
    </source>
</evidence>
<dbReference type="Gene3D" id="2.170.130.10">
    <property type="entry name" value="TonB-dependent receptor, plug domain"/>
    <property type="match status" value="1"/>
</dbReference>
<comment type="subcellular location">
    <subcellularLocation>
        <location evidence="1 10">Cell outer membrane</location>
        <topology evidence="1 10">Multi-pass membrane protein</topology>
    </subcellularLocation>
</comment>
<keyword evidence="9 10" id="KW-0998">Cell outer membrane</keyword>
<evidence type="ECO:0000256" key="8">
    <source>
        <dbReference type="ARBA" id="ARBA00023170"/>
    </source>
</evidence>
<feature type="region of interest" description="Disordered" evidence="12">
    <location>
        <begin position="181"/>
        <end position="203"/>
    </location>
</feature>
<evidence type="ECO:0000256" key="3">
    <source>
        <dbReference type="ARBA" id="ARBA00022452"/>
    </source>
</evidence>
<evidence type="ECO:0000256" key="10">
    <source>
        <dbReference type="PROSITE-ProRule" id="PRU01360"/>
    </source>
</evidence>
<dbReference type="InterPro" id="IPR039426">
    <property type="entry name" value="TonB-dep_rcpt-like"/>
</dbReference>
<evidence type="ECO:0000256" key="4">
    <source>
        <dbReference type="ARBA" id="ARBA00022692"/>
    </source>
</evidence>
<comment type="similarity">
    <text evidence="10 11">Belongs to the TonB-dependent receptor family.</text>
</comment>
<dbReference type="EMBL" id="LPWH01000123">
    <property type="protein sequence ID" value="POQ98415.1"/>
    <property type="molecule type" value="Genomic_DNA"/>
</dbReference>
<keyword evidence="5" id="KW-0732">Signal</keyword>
<reference evidence="16" key="1">
    <citation type="submission" date="2015-12" db="EMBL/GenBank/DDBJ databases">
        <authorList>
            <person name="Lodha T.D."/>
            <person name="Chintalapati S."/>
            <person name="Chintalapati V.R."/>
            <person name="Sravanthi T."/>
        </authorList>
    </citation>
    <scope>NUCLEOTIDE SEQUENCE [LARGE SCALE GENOMIC DNA]</scope>
    <source>
        <strain evidence="16">JC133</strain>
    </source>
</reference>
<dbReference type="GO" id="GO:0015344">
    <property type="term" value="F:siderophore uptake transmembrane transporter activity"/>
    <property type="evidence" value="ECO:0007669"/>
    <property type="project" value="TreeGrafter"/>
</dbReference>
<evidence type="ECO:0000256" key="7">
    <source>
        <dbReference type="ARBA" id="ARBA00023136"/>
    </source>
</evidence>
<dbReference type="PROSITE" id="PS52016">
    <property type="entry name" value="TONB_DEPENDENT_REC_3"/>
    <property type="match status" value="1"/>
</dbReference>